<evidence type="ECO:0000256" key="5">
    <source>
        <dbReference type="ARBA" id="ARBA00022840"/>
    </source>
</evidence>
<reference evidence="15 16" key="1">
    <citation type="submission" date="2019-06" db="EMBL/GenBank/DDBJ databases">
        <title>Sequencing the genomes of 1000 actinobacteria strains.</title>
        <authorList>
            <person name="Klenk H.-P."/>
        </authorList>
    </citation>
    <scope>NUCLEOTIDE SEQUENCE [LARGE SCALE GENOMIC DNA]</scope>
    <source>
        <strain evidence="15 16">DSM 8803</strain>
    </source>
</reference>
<dbReference type="Gene3D" id="3.40.980.20">
    <property type="entry name" value="Four-carbon acid sugar kinase, nucleotide binding domain"/>
    <property type="match status" value="1"/>
</dbReference>
<dbReference type="NCBIfam" id="NF043035">
    <property type="entry name" value="OxoTetrKin"/>
    <property type="match status" value="1"/>
</dbReference>
<organism evidence="15 16">
    <name type="scientific">Leucobacter komagatae</name>
    <dbReference type="NCBI Taxonomy" id="55969"/>
    <lineage>
        <taxon>Bacteria</taxon>
        <taxon>Bacillati</taxon>
        <taxon>Actinomycetota</taxon>
        <taxon>Actinomycetes</taxon>
        <taxon>Micrococcales</taxon>
        <taxon>Microbacteriaceae</taxon>
        <taxon>Leucobacter</taxon>
    </lineage>
</organism>
<dbReference type="InterPro" id="IPR031475">
    <property type="entry name" value="NBD_C"/>
</dbReference>
<dbReference type="EC" id="2.7.1.217" evidence="10"/>
<evidence type="ECO:0000256" key="2">
    <source>
        <dbReference type="ARBA" id="ARBA00022679"/>
    </source>
</evidence>
<dbReference type="EMBL" id="VFON01000001">
    <property type="protein sequence ID" value="TQL43394.1"/>
    <property type="molecule type" value="Genomic_DNA"/>
</dbReference>
<feature type="domain" description="Four-carbon acid sugar kinase N-terminal" evidence="13">
    <location>
        <begin position="2"/>
        <end position="233"/>
    </location>
</feature>
<comment type="caution">
    <text evidence="15">The sequence shown here is derived from an EMBL/GenBank/DDBJ whole genome shotgun (WGS) entry which is preliminary data.</text>
</comment>
<keyword evidence="2" id="KW-0808">Transferase</keyword>
<evidence type="ECO:0000313" key="15">
    <source>
        <dbReference type="EMBL" id="TQL43394.1"/>
    </source>
</evidence>
<keyword evidence="4" id="KW-0418">Kinase</keyword>
<evidence type="ECO:0000259" key="13">
    <source>
        <dbReference type="Pfam" id="PF07005"/>
    </source>
</evidence>
<dbReference type="Pfam" id="PF17042">
    <property type="entry name" value="NBD_C"/>
    <property type="match status" value="1"/>
</dbReference>
<keyword evidence="16" id="KW-1185">Reference proteome</keyword>
<evidence type="ECO:0000256" key="4">
    <source>
        <dbReference type="ARBA" id="ARBA00022777"/>
    </source>
</evidence>
<comment type="similarity">
    <text evidence="1">Belongs to the four-carbon acid sugar kinase family.</text>
</comment>
<evidence type="ECO:0000259" key="14">
    <source>
        <dbReference type="Pfam" id="PF17042"/>
    </source>
</evidence>
<evidence type="ECO:0000313" key="16">
    <source>
        <dbReference type="Proteomes" id="UP000319094"/>
    </source>
</evidence>
<evidence type="ECO:0000256" key="12">
    <source>
        <dbReference type="ARBA" id="ARBA00041377"/>
    </source>
</evidence>
<keyword evidence="5" id="KW-0067">ATP-binding</keyword>
<evidence type="ECO:0000256" key="6">
    <source>
        <dbReference type="ARBA" id="ARBA00023277"/>
    </source>
</evidence>
<dbReference type="Pfam" id="PF07005">
    <property type="entry name" value="SBD_N"/>
    <property type="match status" value="1"/>
</dbReference>
<keyword evidence="6" id="KW-0119">Carbohydrate metabolism</keyword>
<dbReference type="RefSeq" id="WP_141886718.1">
    <property type="nucleotide sequence ID" value="NZ_BAAAUY010000010.1"/>
</dbReference>
<comment type="catalytic activity">
    <reaction evidence="8">
        <text>3-dehydro-D-erythronate + ATP = 3-dehydro-4-O-phospho-D-erythronate + ADP + H(+)</text>
        <dbReference type="Rhea" id="RHEA:52556"/>
        <dbReference type="ChEBI" id="CHEBI:15378"/>
        <dbReference type="ChEBI" id="CHEBI:30616"/>
        <dbReference type="ChEBI" id="CHEBI:57958"/>
        <dbReference type="ChEBI" id="CHEBI:136593"/>
        <dbReference type="ChEBI" id="CHEBI:456216"/>
        <dbReference type="EC" id="2.7.1.217"/>
    </reaction>
</comment>
<gene>
    <name evidence="15" type="ORF">FB468_1415</name>
</gene>
<evidence type="ECO:0000256" key="11">
    <source>
        <dbReference type="ARBA" id="ARBA00039461"/>
    </source>
</evidence>
<protein>
    <recommendedName>
        <fullName evidence="11">3-oxo-tetronate kinase</fullName>
        <ecNumber evidence="10">2.7.1.217</ecNumber>
    </recommendedName>
    <alternativeName>
        <fullName evidence="12">3-dehydrotetronate 4-kinase</fullName>
    </alternativeName>
</protein>
<comment type="catalytic activity">
    <reaction evidence="7">
        <text>3-dehydro-L-erythronate + ATP = 3-dehydro-4-O-phospho-L-erythronate + ADP + H(+)</text>
        <dbReference type="Rhea" id="RHEA:52552"/>
        <dbReference type="ChEBI" id="CHEBI:15378"/>
        <dbReference type="ChEBI" id="CHEBI:30616"/>
        <dbReference type="ChEBI" id="CHEBI:136592"/>
        <dbReference type="ChEBI" id="CHEBI:136670"/>
        <dbReference type="ChEBI" id="CHEBI:456216"/>
        <dbReference type="EC" id="2.7.1.217"/>
    </reaction>
</comment>
<dbReference type="InterPro" id="IPR010737">
    <property type="entry name" value="4-carb_acid_sugar_kinase_N"/>
</dbReference>
<evidence type="ECO:0000256" key="7">
    <source>
        <dbReference type="ARBA" id="ARBA00035898"/>
    </source>
</evidence>
<dbReference type="InterPro" id="IPR037051">
    <property type="entry name" value="4-carb_acid_sugar_kinase_N_sf"/>
</dbReference>
<keyword evidence="3" id="KW-0547">Nucleotide-binding</keyword>
<evidence type="ECO:0000256" key="3">
    <source>
        <dbReference type="ARBA" id="ARBA00022741"/>
    </source>
</evidence>
<name>A0A542Y5M7_9MICO</name>
<sequence>MIGVIADDVTGATDVAAALGRAGLRTVLALNTEAPLSEQDLTTVDAIVVGLKTRSISVAEAVQASLEALRALRSAGATRFYFKYCSTFDSTPEGNIGPVTEALATELGVGTVVTTPAAPIHGRTVVDGHLLVDGVPLQETHMAQHPITPMLDSSLERLLAPQIAGGIGTLQLETVRAGAEAVTAAIAVAATSAGAGRVAHVIADALEESDLRAIAEAVDGHALVAGSAGLVGAIAEREPASGRKLGAPAPGRTAIIAGSCSRRTLEQIAAFRAAGGASHHVVAQPGDSAEGLAAAALAWWDAQPGNASALIYSSSPAAERDARIPNVGELYEDVAGIVARGLSERGVTRMLIAGGETSGAVIRELGTAAAVVGAEAAVGAPWIHDTERDAHLVLKSGNFGGPDFFVDVALAGGTR</sequence>
<dbReference type="SUPFAM" id="SSF142764">
    <property type="entry name" value="YgbK-like"/>
    <property type="match status" value="1"/>
</dbReference>
<dbReference type="AlphaFoldDB" id="A0A542Y5M7"/>
<evidence type="ECO:0000256" key="9">
    <source>
        <dbReference type="ARBA" id="ARBA00037335"/>
    </source>
</evidence>
<dbReference type="InterPro" id="IPR042213">
    <property type="entry name" value="NBD_C_sf"/>
</dbReference>
<dbReference type="InterPro" id="IPR050007">
    <property type="entry name" value="OtnK"/>
</dbReference>
<dbReference type="GO" id="GO:0016301">
    <property type="term" value="F:kinase activity"/>
    <property type="evidence" value="ECO:0007669"/>
    <property type="project" value="UniProtKB-KW"/>
</dbReference>
<dbReference type="Gene3D" id="3.40.50.10840">
    <property type="entry name" value="Putative sugar-binding, N-terminal domain"/>
    <property type="match status" value="1"/>
</dbReference>
<comment type="function">
    <text evidence="9">Catalyzes the ATP-dependent phosphorylation of 3-oxo-tetronate to 3-oxo-tetronate 4-phosphate.</text>
</comment>
<accession>A0A542Y5M7</accession>
<feature type="domain" description="Four-carbon acid sugar kinase nucleotide binding" evidence="14">
    <location>
        <begin position="254"/>
        <end position="405"/>
    </location>
</feature>
<evidence type="ECO:0000256" key="1">
    <source>
        <dbReference type="ARBA" id="ARBA00005715"/>
    </source>
</evidence>
<dbReference type="OrthoDB" id="191465at2"/>
<evidence type="ECO:0000256" key="8">
    <source>
        <dbReference type="ARBA" id="ARBA00036346"/>
    </source>
</evidence>
<evidence type="ECO:0000256" key="10">
    <source>
        <dbReference type="ARBA" id="ARBA00039095"/>
    </source>
</evidence>
<dbReference type="GO" id="GO:0005524">
    <property type="term" value="F:ATP binding"/>
    <property type="evidence" value="ECO:0007669"/>
    <property type="project" value="UniProtKB-KW"/>
</dbReference>
<dbReference type="Proteomes" id="UP000319094">
    <property type="component" value="Unassembled WGS sequence"/>
</dbReference>
<proteinExistence type="inferred from homology"/>